<keyword evidence="4" id="KW-1185">Reference proteome</keyword>
<feature type="transmembrane region" description="Helical" evidence="2">
    <location>
        <begin position="97"/>
        <end position="120"/>
    </location>
</feature>
<dbReference type="AlphaFoldDB" id="A0A2P6MZH3"/>
<keyword evidence="2" id="KW-1133">Transmembrane helix</keyword>
<evidence type="ECO:0000256" key="1">
    <source>
        <dbReference type="SAM" id="MobiDB-lite"/>
    </source>
</evidence>
<proteinExistence type="predicted"/>
<reference evidence="3 4" key="1">
    <citation type="journal article" date="2018" name="Genome Biol. Evol.">
        <title>Multiple Roots of Fruiting Body Formation in Amoebozoa.</title>
        <authorList>
            <person name="Hillmann F."/>
            <person name="Forbes G."/>
            <person name="Novohradska S."/>
            <person name="Ferling I."/>
            <person name="Riege K."/>
            <person name="Groth M."/>
            <person name="Westermann M."/>
            <person name="Marz M."/>
            <person name="Spaller T."/>
            <person name="Winckler T."/>
            <person name="Schaap P."/>
            <person name="Glockner G."/>
        </authorList>
    </citation>
    <scope>NUCLEOTIDE SEQUENCE [LARGE SCALE GENOMIC DNA]</scope>
    <source>
        <strain evidence="3 4">Jena</strain>
    </source>
</reference>
<evidence type="ECO:0008006" key="5">
    <source>
        <dbReference type="Google" id="ProtNLM"/>
    </source>
</evidence>
<feature type="region of interest" description="Disordered" evidence="1">
    <location>
        <begin position="144"/>
        <end position="163"/>
    </location>
</feature>
<keyword evidence="2" id="KW-0812">Transmembrane</keyword>
<dbReference type="EMBL" id="MDYQ01000280">
    <property type="protein sequence ID" value="PRP77112.1"/>
    <property type="molecule type" value="Genomic_DNA"/>
</dbReference>
<comment type="caution">
    <text evidence="3">The sequence shown here is derived from an EMBL/GenBank/DDBJ whole genome shotgun (WGS) entry which is preliminary data.</text>
</comment>
<accession>A0A2P6MZH3</accession>
<keyword evidence="2" id="KW-0472">Membrane</keyword>
<gene>
    <name evidence="3" type="ORF">PROFUN_12967</name>
</gene>
<feature type="compositionally biased region" description="Basic and acidic residues" evidence="1">
    <location>
        <begin position="144"/>
        <end position="159"/>
    </location>
</feature>
<protein>
    <recommendedName>
        <fullName evidence="5">Transmembrane protein</fullName>
    </recommendedName>
</protein>
<organism evidence="3 4">
    <name type="scientific">Planoprotostelium fungivorum</name>
    <dbReference type="NCBI Taxonomy" id="1890364"/>
    <lineage>
        <taxon>Eukaryota</taxon>
        <taxon>Amoebozoa</taxon>
        <taxon>Evosea</taxon>
        <taxon>Variosea</taxon>
        <taxon>Cavosteliida</taxon>
        <taxon>Cavosteliaceae</taxon>
        <taxon>Planoprotostelium</taxon>
    </lineage>
</organism>
<evidence type="ECO:0000256" key="2">
    <source>
        <dbReference type="SAM" id="Phobius"/>
    </source>
</evidence>
<evidence type="ECO:0000313" key="3">
    <source>
        <dbReference type="EMBL" id="PRP77112.1"/>
    </source>
</evidence>
<dbReference type="InParanoid" id="A0A2P6MZH3"/>
<dbReference type="Proteomes" id="UP000241769">
    <property type="component" value="Unassembled WGS sequence"/>
</dbReference>
<sequence>MPERTIPRYHWDELPETNSALSYSITSLKGRYEIRKRILQKALWLSGGGIQSYSPTEGEKKWYSQYYHARKNYPMHIFELSVVASFIILRLKRPDAGLLPLIIPTYMVSAGIYYASFPAIDYAMTRRLSKSDSPVSQQCKQWMKEVEGKEERSQSKHPEMGPNPVYEPHSIYTFGLINPQQYRFHLQSLLFAKSHLCAPLTQFYVVQ</sequence>
<name>A0A2P6MZH3_9EUKA</name>
<evidence type="ECO:0000313" key="4">
    <source>
        <dbReference type="Proteomes" id="UP000241769"/>
    </source>
</evidence>